<dbReference type="GO" id="GO:0010494">
    <property type="term" value="C:cytoplasmic stress granule"/>
    <property type="evidence" value="ECO:0007669"/>
    <property type="project" value="TreeGrafter"/>
</dbReference>
<feature type="compositionally biased region" description="Low complexity" evidence="3">
    <location>
        <begin position="92"/>
        <end position="109"/>
    </location>
</feature>
<feature type="compositionally biased region" description="Low complexity" evidence="3">
    <location>
        <begin position="151"/>
        <end position="164"/>
    </location>
</feature>
<feature type="compositionally biased region" description="Low complexity" evidence="3">
    <location>
        <begin position="675"/>
        <end position="684"/>
    </location>
</feature>
<feature type="compositionally biased region" description="Basic and acidic residues" evidence="3">
    <location>
        <begin position="793"/>
        <end position="810"/>
    </location>
</feature>
<feature type="compositionally biased region" description="Low complexity" evidence="3">
    <location>
        <begin position="178"/>
        <end position="189"/>
    </location>
</feature>
<evidence type="ECO:0000313" key="6">
    <source>
        <dbReference type="WBParaSite" id="GPLIN_000873400"/>
    </source>
</evidence>
<feature type="compositionally biased region" description="Low complexity" evidence="3">
    <location>
        <begin position="368"/>
        <end position="388"/>
    </location>
</feature>
<dbReference type="PANTHER" id="PTHR22792">
    <property type="entry name" value="LUPUS LA PROTEIN-RELATED"/>
    <property type="match status" value="1"/>
</dbReference>
<protein>
    <submittedName>
        <fullName evidence="6">HTH La-type RNA-binding domain-containing protein</fullName>
    </submittedName>
</protein>
<dbReference type="InterPro" id="IPR036388">
    <property type="entry name" value="WH-like_DNA-bd_sf"/>
</dbReference>
<dbReference type="PANTHER" id="PTHR22792:SF132">
    <property type="entry name" value="LA-RELATED PROTEIN 1"/>
    <property type="match status" value="1"/>
</dbReference>
<dbReference type="GO" id="GO:0045727">
    <property type="term" value="P:positive regulation of translation"/>
    <property type="evidence" value="ECO:0007669"/>
    <property type="project" value="TreeGrafter"/>
</dbReference>
<dbReference type="InterPro" id="IPR006630">
    <property type="entry name" value="La_HTH"/>
</dbReference>
<evidence type="ECO:0000256" key="1">
    <source>
        <dbReference type="ARBA" id="ARBA00022884"/>
    </source>
</evidence>
<feature type="compositionally biased region" description="Polar residues" evidence="3">
    <location>
        <begin position="165"/>
        <end position="177"/>
    </location>
</feature>
<evidence type="ECO:0000259" key="4">
    <source>
        <dbReference type="PROSITE" id="PS50961"/>
    </source>
</evidence>
<dbReference type="InterPro" id="IPR045180">
    <property type="entry name" value="La_dom_prot"/>
</dbReference>
<evidence type="ECO:0000313" key="5">
    <source>
        <dbReference type="Proteomes" id="UP000050741"/>
    </source>
</evidence>
<feature type="region of interest" description="Disordered" evidence="3">
    <location>
        <begin position="781"/>
        <end position="810"/>
    </location>
</feature>
<feature type="region of interest" description="Disordered" evidence="3">
    <location>
        <begin position="618"/>
        <end position="736"/>
    </location>
</feature>
<feature type="compositionally biased region" description="Basic and acidic residues" evidence="3">
    <location>
        <begin position="660"/>
        <end position="673"/>
    </location>
</feature>
<reference evidence="6" key="2">
    <citation type="submission" date="2016-06" db="UniProtKB">
        <authorList>
            <consortium name="WormBaseParasite"/>
        </authorList>
    </citation>
    <scope>IDENTIFICATION</scope>
</reference>
<dbReference type="Gene3D" id="1.10.10.10">
    <property type="entry name" value="Winged helix-like DNA-binding domain superfamily/Winged helix DNA-binding domain"/>
    <property type="match status" value="1"/>
</dbReference>
<dbReference type="Pfam" id="PF05383">
    <property type="entry name" value="La"/>
    <property type="match status" value="1"/>
</dbReference>
<keyword evidence="5" id="KW-1185">Reference proteome</keyword>
<keyword evidence="1 2" id="KW-0694">RNA-binding</keyword>
<feature type="compositionally biased region" description="Low complexity" evidence="3">
    <location>
        <begin position="52"/>
        <end position="69"/>
    </location>
</feature>
<dbReference type="PROSITE" id="PS50961">
    <property type="entry name" value="HTH_LA"/>
    <property type="match status" value="1"/>
</dbReference>
<sequence length="830" mass="90644">MPATAPAFSAVDKSPHFHHRFRYFDDSSNGYYYQHSGSQGWKKNRISSSSKTRQPPSHQQQQSTTITRHSPITAEQRVNDDTTPPHSEEQQQHNGNNNSSSNMTTVNSQIAAQRQLPPTAPPPRSQHYSTNYNSNSRGGDEQSQQPHHQMNSGNSANYASANGSQWASTSRSHPSQNSSGSRSMRMPYRSGGGGGMDGQRRSSGGADYWHKNGGAGVGGGQSGGTREDERERRSGGGYFQQRNDRWQPRNHHPNAPPPLSVAQRRARGPLPDWDEVQEVGAEESFDYMDLMENQYSQYYALSSVPPFDPSLSVGVIAAPTDANAAAAAFSTGALPNYIQQLQRMALTTFRHPSGYVIAQPPPTLQAAATAAASLHQQSSAATTAPQPESGGGGGVSPPESAAFALQQPLNILAHPTAAVPSATTAAAHANVVVSSSVPPASLLSPTGLISFPLTSATALHPNAVMVAAEQIPPTTAAAQFTSAVLSAQFPPNALFAAHPPAAAPYIDEMKLKDLVRAQIEYYFSADNLQKDFFLRRKMDHEGFLPLSLVASFPRVRSLTLDQSFIVKSLRDSEKVEMNEDDQKIRPRMNPQHWPLLESATHTGTENSPTTATGAEKSIILPSEQHEKRANETDSEDLEQEQQQKQLHRNLLRTTEVEQQQLRKEKEVQTKEELSSDLSQGSSTSNGRQNESAAVSVADSGKEKPKGVQQEEWKEVRTKRSKRSNRNSTYSKQSAGVELDFQFDSEIESGGNAADVGEAASEDRRNCDDLDDALCNKLIIVTQTPPSSSSSGKRGMDARKMDEKLNKEMEHTLRRYEQELWSNKGTPQQVK</sequence>
<dbReference type="SMART" id="SM00715">
    <property type="entry name" value="LA"/>
    <property type="match status" value="1"/>
</dbReference>
<dbReference type="GO" id="GO:0005829">
    <property type="term" value="C:cytosol"/>
    <property type="evidence" value="ECO:0007669"/>
    <property type="project" value="TreeGrafter"/>
</dbReference>
<dbReference type="GO" id="GO:0003723">
    <property type="term" value="F:RNA binding"/>
    <property type="evidence" value="ECO:0007669"/>
    <property type="project" value="UniProtKB-UniRule"/>
</dbReference>
<dbReference type="InterPro" id="IPR036390">
    <property type="entry name" value="WH_DNA-bd_sf"/>
</dbReference>
<reference evidence="5" key="1">
    <citation type="submission" date="2014-05" db="EMBL/GenBank/DDBJ databases">
        <title>The genome and life-stage specific transcriptomes of Globodera pallida elucidate key aspects of plant parasitism by a cyst nematode.</title>
        <authorList>
            <person name="Cotton J.A."/>
            <person name="Lilley C.J."/>
            <person name="Jones L.M."/>
            <person name="Kikuchi T."/>
            <person name="Reid A.J."/>
            <person name="Thorpe P."/>
            <person name="Tsai I.J."/>
            <person name="Beasley H."/>
            <person name="Blok V."/>
            <person name="Cock P.J.A."/>
            <person name="Van den Akker S.E."/>
            <person name="Holroyd N."/>
            <person name="Hunt M."/>
            <person name="Mantelin S."/>
            <person name="Naghra H."/>
            <person name="Pain A."/>
            <person name="Palomares-Rius J.E."/>
            <person name="Zarowiecki M."/>
            <person name="Berriman M."/>
            <person name="Jones J.T."/>
            <person name="Urwin P.E."/>
        </authorList>
    </citation>
    <scope>NUCLEOTIDE SEQUENCE [LARGE SCALE GENOMIC DNA]</scope>
    <source>
        <strain evidence="5">Lindley</strain>
    </source>
</reference>
<feature type="compositionally biased region" description="Polar residues" evidence="3">
    <location>
        <begin position="781"/>
        <end position="791"/>
    </location>
</feature>
<name>A0A183C788_GLOPA</name>
<dbReference type="WBParaSite" id="GPLIN_000873400">
    <property type="protein sequence ID" value="GPLIN_000873400"/>
    <property type="gene ID" value="GPLIN_000873400"/>
</dbReference>
<feature type="compositionally biased region" description="Basic and acidic residues" evidence="3">
    <location>
        <begin position="699"/>
        <end position="717"/>
    </location>
</feature>
<evidence type="ECO:0000256" key="3">
    <source>
        <dbReference type="SAM" id="MobiDB-lite"/>
    </source>
</evidence>
<feature type="region of interest" description="Disordered" evidence="3">
    <location>
        <begin position="27"/>
        <end position="265"/>
    </location>
</feature>
<feature type="compositionally biased region" description="Polar residues" evidence="3">
    <location>
        <begin position="126"/>
        <end position="150"/>
    </location>
</feature>
<proteinExistence type="predicted"/>
<dbReference type="Proteomes" id="UP000050741">
    <property type="component" value="Unassembled WGS sequence"/>
</dbReference>
<organism evidence="5 6">
    <name type="scientific">Globodera pallida</name>
    <name type="common">Potato cyst nematode worm</name>
    <name type="synonym">Heterodera pallida</name>
    <dbReference type="NCBI Taxonomy" id="36090"/>
    <lineage>
        <taxon>Eukaryota</taxon>
        <taxon>Metazoa</taxon>
        <taxon>Ecdysozoa</taxon>
        <taxon>Nematoda</taxon>
        <taxon>Chromadorea</taxon>
        <taxon>Rhabditida</taxon>
        <taxon>Tylenchina</taxon>
        <taxon>Tylenchomorpha</taxon>
        <taxon>Tylenchoidea</taxon>
        <taxon>Heteroderidae</taxon>
        <taxon>Heteroderinae</taxon>
        <taxon>Globodera</taxon>
    </lineage>
</organism>
<accession>A0A183C788</accession>
<feature type="domain" description="HTH La-type RNA-binding" evidence="4">
    <location>
        <begin position="505"/>
        <end position="597"/>
    </location>
</feature>
<dbReference type="SUPFAM" id="SSF46785">
    <property type="entry name" value="Winged helix' DNA-binding domain"/>
    <property type="match status" value="1"/>
</dbReference>
<feature type="compositionally biased region" description="Basic and acidic residues" evidence="3">
    <location>
        <begin position="225"/>
        <end position="234"/>
    </location>
</feature>
<evidence type="ECO:0000256" key="2">
    <source>
        <dbReference type="PROSITE-ProRule" id="PRU00332"/>
    </source>
</evidence>
<feature type="compositionally biased region" description="Gly residues" evidence="3">
    <location>
        <begin position="213"/>
        <end position="223"/>
    </location>
</feature>
<dbReference type="AlphaFoldDB" id="A0A183C788"/>
<feature type="compositionally biased region" description="Polar residues" evidence="3">
    <location>
        <begin position="27"/>
        <end position="51"/>
    </location>
</feature>
<feature type="region of interest" description="Disordered" evidence="3">
    <location>
        <begin position="368"/>
        <end position="399"/>
    </location>
</feature>